<dbReference type="PROSITE" id="PS51832">
    <property type="entry name" value="HD_GYP"/>
    <property type="match status" value="1"/>
</dbReference>
<feature type="transmembrane region" description="Helical" evidence="1">
    <location>
        <begin position="21"/>
        <end position="45"/>
    </location>
</feature>
<name>A0A212IWC7_9DELT</name>
<dbReference type="Pfam" id="PF13185">
    <property type="entry name" value="GAF_2"/>
    <property type="match status" value="1"/>
</dbReference>
<dbReference type="SUPFAM" id="SSF55781">
    <property type="entry name" value="GAF domain-like"/>
    <property type="match status" value="1"/>
</dbReference>
<feature type="domain" description="HD-GYP" evidence="2">
    <location>
        <begin position="781"/>
        <end position="986"/>
    </location>
</feature>
<gene>
    <name evidence="3" type="ORF">KL86DPRO_10198</name>
</gene>
<keyword evidence="1" id="KW-0472">Membrane</keyword>
<accession>A0A212IWC7</accession>
<dbReference type="Gene3D" id="3.30.450.40">
    <property type="match status" value="1"/>
</dbReference>
<dbReference type="InterPro" id="IPR003018">
    <property type="entry name" value="GAF"/>
</dbReference>
<keyword evidence="1" id="KW-0812">Transmembrane</keyword>
<evidence type="ECO:0000256" key="1">
    <source>
        <dbReference type="SAM" id="Phobius"/>
    </source>
</evidence>
<reference evidence="3" key="1">
    <citation type="submission" date="2016-04" db="EMBL/GenBank/DDBJ databases">
        <authorList>
            <person name="Evans L.H."/>
            <person name="Alamgir A."/>
            <person name="Owens N."/>
            <person name="Weber N.D."/>
            <person name="Virtaneva K."/>
            <person name="Barbian K."/>
            <person name="Babar A."/>
            <person name="Rosenke K."/>
        </authorList>
    </citation>
    <scope>NUCLEOTIDE SEQUENCE</scope>
    <source>
        <strain evidence="3">86</strain>
    </source>
</reference>
<dbReference type="SMART" id="SM00065">
    <property type="entry name" value="GAF"/>
    <property type="match status" value="1"/>
</dbReference>
<proteinExistence type="predicted"/>
<dbReference type="PANTHER" id="PTHR45228:SF5">
    <property type="entry name" value="CYCLIC DI-GMP PHOSPHODIESTERASE VC_1348-RELATED"/>
    <property type="match status" value="1"/>
</dbReference>
<dbReference type="Gene3D" id="1.10.3210.10">
    <property type="entry name" value="Hypothetical protein af1432"/>
    <property type="match status" value="2"/>
</dbReference>
<dbReference type="InterPro" id="IPR003607">
    <property type="entry name" value="HD/PDEase_dom"/>
</dbReference>
<dbReference type="GO" id="GO:0016787">
    <property type="term" value="F:hydrolase activity"/>
    <property type="evidence" value="ECO:0007669"/>
    <property type="project" value="UniProtKB-KW"/>
</dbReference>
<dbReference type="EMBL" id="FLUQ01000001">
    <property type="protein sequence ID" value="SBV91479.1"/>
    <property type="molecule type" value="Genomic_DNA"/>
</dbReference>
<protein>
    <submittedName>
        <fullName evidence="3">Putative Metal dependent phosphohydrolase</fullName>
    </submittedName>
</protein>
<keyword evidence="1" id="KW-1133">Transmembrane helix</keyword>
<dbReference type="PANTHER" id="PTHR45228">
    <property type="entry name" value="CYCLIC DI-GMP PHOSPHODIESTERASE TM_0186-RELATED"/>
    <property type="match status" value="1"/>
</dbReference>
<dbReference type="SMART" id="SM00471">
    <property type="entry name" value="HDc"/>
    <property type="match status" value="1"/>
</dbReference>
<dbReference type="SUPFAM" id="SSF109604">
    <property type="entry name" value="HD-domain/PDEase-like"/>
    <property type="match status" value="2"/>
</dbReference>
<dbReference type="InterPro" id="IPR029016">
    <property type="entry name" value="GAF-like_dom_sf"/>
</dbReference>
<keyword evidence="3" id="KW-0378">Hydrolase</keyword>
<evidence type="ECO:0000313" key="3">
    <source>
        <dbReference type="EMBL" id="SBV91479.1"/>
    </source>
</evidence>
<dbReference type="Pfam" id="PF13487">
    <property type="entry name" value="HD_5"/>
    <property type="match status" value="1"/>
</dbReference>
<evidence type="ECO:0000259" key="2">
    <source>
        <dbReference type="PROSITE" id="PS51832"/>
    </source>
</evidence>
<organism evidence="3">
    <name type="scientific">uncultured delta proteobacterium</name>
    <dbReference type="NCBI Taxonomy" id="34034"/>
    <lineage>
        <taxon>Bacteria</taxon>
        <taxon>Deltaproteobacteria</taxon>
        <taxon>environmental samples</taxon>
    </lineage>
</organism>
<dbReference type="InterPro" id="IPR052020">
    <property type="entry name" value="Cyclic_di-GMP/3'3'-cGAMP_PDE"/>
</dbReference>
<dbReference type="InterPro" id="IPR037522">
    <property type="entry name" value="HD_GYP_dom"/>
</dbReference>
<dbReference type="AlphaFoldDB" id="A0A212IWC7"/>
<dbReference type="CDD" id="cd00077">
    <property type="entry name" value="HDc"/>
    <property type="match status" value="1"/>
</dbReference>
<sequence length="992" mass="111424">MNGRRVQEDVKRRFRLRFFGLQGYFVLIAAALLLATGVALAWLGYRMITHNLETAVERRVDAIGREIKRGINNSIRQPAHAFLAASAKGELPMARTPEDRIRLLPLVREVLRFHSVFGSVIVSYDNGDIFMAKLLQTEHERIFFKGPPETVLMTLEIRTSGPSPASEYSFYGSRLRLLHTRQEYRAPYYLDNARAWHQAAMQAEGTVETDPMIVFSRQTVSMIMARRSLDGRAVVAVGLRLDHLSRLLANERPTPGSRVALFQADKHLLAADRGLLTQENDIPALRQLEDLAPVTRQGVEKYLQGQRTTNLRLSSGAKSTGLRIRDGGRDWLLVLEELDDDPTRPGDFMVLAIPRDELFLTAGLFLRYAALGMLGLLLLIVPVIWLAARHVAVPLRLMTERTRNLAEMYNYYGPKTRFSLVPEINDLVRNVEFMRDNQQKILSIIGLISGDRDFETLPGRVLREIMTITDAHGGALMIMDESKNFLEKGLSCWDGGEVQPITMPGLLPGTSYATSRALTEGRSIVDCIARDDPRAAVEPVAQGFVGRPDAHYLHLISLPLRDRTGEPLGSLTLMKRGKAKTPKLTAEQISFMEAVVAAAAVVLETQALIKSQYDLRDALIHILAGAIDTKSPYTGGHCARVPKIFQMLLEAANDAEDGPLKDFHLDENSREEARLAAWLHDCGKITTPEYVMDKATKLETLYDRIHEIRTRFEVLKRDAEIASLKARLEGADPAVEQQKLAEALAELDDDFAFVAASNLGGEHMDDAALARLAAIGGKPFVRTLDKRLGVSRGELARMEGASVPDPPVRETLLMDNPEHIIPRGENDMLPADSPWNFQLDVPATLYNRGELYNLSIRRGTLTQEERYKINDHITRTILMLDELPLPKHLRQVPEIAGAHHETMDGKGYPRRLLRDEMSWGARMMAIADIFEALTAWDRPYKTSKTLREALDIMENFKKNNHIDPQLYELFLKAGIPERYAAAYLKPEQNDLQ</sequence>